<comment type="similarity">
    <text evidence="1 3">Belongs to the bacterial flagellin family.</text>
</comment>
<evidence type="ECO:0000259" key="5">
    <source>
        <dbReference type="Pfam" id="PF00700"/>
    </source>
</evidence>
<organism evidence="6 7">
    <name type="scientific">Aromatoleum petrolei</name>
    <dbReference type="NCBI Taxonomy" id="76116"/>
    <lineage>
        <taxon>Bacteria</taxon>
        <taxon>Pseudomonadati</taxon>
        <taxon>Pseudomonadota</taxon>
        <taxon>Betaproteobacteria</taxon>
        <taxon>Rhodocyclales</taxon>
        <taxon>Rhodocyclaceae</taxon>
        <taxon>Aromatoleum</taxon>
    </lineage>
</organism>
<evidence type="ECO:0000256" key="2">
    <source>
        <dbReference type="ARBA" id="ARBA00023143"/>
    </source>
</evidence>
<evidence type="ECO:0000313" key="7">
    <source>
        <dbReference type="Proteomes" id="UP000652074"/>
    </source>
</evidence>
<dbReference type="Proteomes" id="UP000652074">
    <property type="component" value="Unassembled WGS sequence"/>
</dbReference>
<dbReference type="NCBIfam" id="NF006467">
    <property type="entry name" value="PRK08869.1-2"/>
    <property type="match status" value="1"/>
</dbReference>
<evidence type="ECO:0000313" key="6">
    <source>
        <dbReference type="EMBL" id="NMF91333.1"/>
    </source>
</evidence>
<accession>A0ABX1MXP7</accession>
<name>A0ABX1MXP7_9RHOO</name>
<keyword evidence="6" id="KW-0282">Flagellum</keyword>
<dbReference type="InterPro" id="IPR046358">
    <property type="entry name" value="Flagellin_C"/>
</dbReference>
<dbReference type="RefSeq" id="WP_169208651.1">
    <property type="nucleotide sequence ID" value="NZ_CP059560.1"/>
</dbReference>
<dbReference type="Pfam" id="PF00700">
    <property type="entry name" value="Flagellin_C"/>
    <property type="match status" value="1"/>
</dbReference>
<dbReference type="InterPro" id="IPR001029">
    <property type="entry name" value="Flagellin_N"/>
</dbReference>
<dbReference type="Gene3D" id="6.10.10.10">
    <property type="entry name" value="Flagellar export chaperone, C-terminal domain"/>
    <property type="match status" value="1"/>
</dbReference>
<comment type="caution">
    <text evidence="6">The sequence shown here is derived from an EMBL/GenBank/DDBJ whole genome shotgun (WGS) entry which is preliminary data.</text>
</comment>
<dbReference type="Pfam" id="PF00669">
    <property type="entry name" value="Flagellin_N"/>
    <property type="match status" value="1"/>
</dbReference>
<protein>
    <recommendedName>
        <fullName evidence="3">Flagellin</fullName>
    </recommendedName>
</protein>
<comment type="subcellular location">
    <subcellularLocation>
        <location evidence="3">Secreted</location>
    </subcellularLocation>
    <subcellularLocation>
        <location evidence="3">Bacterial flagellum</location>
    </subcellularLocation>
</comment>
<comment type="function">
    <text evidence="3">Flagellin is the subunit protein which polymerizes to form the filaments of bacterial flagella.</text>
</comment>
<evidence type="ECO:0000256" key="1">
    <source>
        <dbReference type="ARBA" id="ARBA00005709"/>
    </source>
</evidence>
<evidence type="ECO:0000256" key="3">
    <source>
        <dbReference type="RuleBase" id="RU362073"/>
    </source>
</evidence>
<keyword evidence="6" id="KW-0969">Cilium</keyword>
<dbReference type="Gene3D" id="3.30.70.2120">
    <property type="match status" value="1"/>
</dbReference>
<dbReference type="InterPro" id="IPR042187">
    <property type="entry name" value="Flagellin_C_sub2"/>
</dbReference>
<dbReference type="PRINTS" id="PR00207">
    <property type="entry name" value="FLAGELLIN"/>
</dbReference>
<feature type="domain" description="Flagellin C-terminal" evidence="5">
    <location>
        <begin position="323"/>
        <end position="408"/>
    </location>
</feature>
<dbReference type="PANTHER" id="PTHR42792">
    <property type="entry name" value="FLAGELLIN"/>
    <property type="match status" value="1"/>
</dbReference>
<evidence type="ECO:0000259" key="4">
    <source>
        <dbReference type="Pfam" id="PF00669"/>
    </source>
</evidence>
<reference evidence="6 7" key="1">
    <citation type="submission" date="2019-12" db="EMBL/GenBank/DDBJ databases">
        <title>Comparative genomics gives insights into the taxonomy of the Azoarcus-Aromatoleum group and reveals separate origins of nif in the plant-associated Azoarcus and non-plant-associated Aromatoleum sub-groups.</title>
        <authorList>
            <person name="Lafos M."/>
            <person name="Maluk M."/>
            <person name="Batista M."/>
            <person name="Junghare M."/>
            <person name="Carmona M."/>
            <person name="Faoro H."/>
            <person name="Cruz L.M."/>
            <person name="Battistoni F."/>
            <person name="De Souza E."/>
            <person name="Pedrosa F."/>
            <person name="Chen W.-M."/>
            <person name="Poole P.S."/>
            <person name="Dixon R.A."/>
            <person name="James E.K."/>
        </authorList>
    </citation>
    <scope>NUCLEOTIDE SEQUENCE [LARGE SCALE GENOMIC DNA]</scope>
    <source>
        <strain evidence="6 7">ToN1</strain>
    </source>
</reference>
<keyword evidence="3" id="KW-0964">Secreted</keyword>
<dbReference type="InterPro" id="IPR001492">
    <property type="entry name" value="Flagellin"/>
</dbReference>
<dbReference type="Gene3D" id="1.20.1330.10">
    <property type="entry name" value="f41 fragment of flagellin, N-terminal domain"/>
    <property type="match status" value="1"/>
</dbReference>
<keyword evidence="6" id="KW-0966">Cell projection</keyword>
<keyword evidence="7" id="KW-1185">Reference proteome</keyword>
<proteinExistence type="inferred from homology"/>
<dbReference type="EMBL" id="WTVR01000078">
    <property type="protein sequence ID" value="NMF91333.1"/>
    <property type="molecule type" value="Genomic_DNA"/>
</dbReference>
<gene>
    <name evidence="6" type="ORF">GPA26_22970</name>
</gene>
<feature type="domain" description="Flagellin N-terminal" evidence="4">
    <location>
        <begin position="5"/>
        <end position="141"/>
    </location>
</feature>
<sequence>MALTINTNVPSLNAQRNLTTSQSSLATSLQRLSSGLRVNSAKDDAAGLAISERMNAQVRGLNQAARNANDGISLAQTAEGALGQIGDNLQRMRELSVQAANGSLSADDRSALQSEVTQLKNEINRVANQTSFNGTALLDGTSGGFTFQVGANANQTIAINSLGDSRSTALGSSTYAEATGAAVAPAGTDDLSAAAGATAGTSLEVGGFTLNGITISGTDMSVGDNTSVTTTEYKEWMSRTVDAINVKASESGVTAQLDDDGAGNLSISLFGTDTVAFAAGTNDGVALGIDGVDGTTIATGLAAASVGFDSIDVGSVAGANKALTMLDGAIDAVNTMRADLGAVQNRFASTIANLQTSSENLSAARGRIMDADFASETANLSRTQILQQAGTAMLAQANSLPQNVLSLLRG</sequence>
<dbReference type="PANTHER" id="PTHR42792:SF2">
    <property type="entry name" value="FLAGELLIN"/>
    <property type="match status" value="1"/>
</dbReference>
<keyword evidence="2 3" id="KW-0975">Bacterial flagellum</keyword>
<dbReference type="SUPFAM" id="SSF64518">
    <property type="entry name" value="Phase 1 flagellin"/>
    <property type="match status" value="1"/>
</dbReference>